<accession>A0A9P5ZVA0</accession>
<evidence type="ECO:0000313" key="2">
    <source>
        <dbReference type="EMBL" id="KAF9494928.1"/>
    </source>
</evidence>
<keyword evidence="1" id="KW-0472">Membrane</keyword>
<protein>
    <submittedName>
        <fullName evidence="2">Uncharacterized protein</fullName>
    </submittedName>
</protein>
<dbReference type="Pfam" id="PF18758">
    <property type="entry name" value="KDZ"/>
    <property type="match status" value="1"/>
</dbReference>
<feature type="transmembrane region" description="Helical" evidence="1">
    <location>
        <begin position="107"/>
        <end position="125"/>
    </location>
</feature>
<evidence type="ECO:0000313" key="3">
    <source>
        <dbReference type="Proteomes" id="UP000807025"/>
    </source>
</evidence>
<feature type="non-terminal residue" evidence="2">
    <location>
        <position position="1"/>
    </location>
</feature>
<proteinExistence type="predicted"/>
<reference evidence="2" key="1">
    <citation type="submission" date="2020-11" db="EMBL/GenBank/DDBJ databases">
        <authorList>
            <consortium name="DOE Joint Genome Institute"/>
            <person name="Ahrendt S."/>
            <person name="Riley R."/>
            <person name="Andreopoulos W."/>
            <person name="Labutti K."/>
            <person name="Pangilinan J."/>
            <person name="Ruiz-Duenas F.J."/>
            <person name="Barrasa J.M."/>
            <person name="Sanchez-Garcia M."/>
            <person name="Camarero S."/>
            <person name="Miyauchi S."/>
            <person name="Serrano A."/>
            <person name="Linde D."/>
            <person name="Babiker R."/>
            <person name="Drula E."/>
            <person name="Ayuso-Fernandez I."/>
            <person name="Pacheco R."/>
            <person name="Padilla G."/>
            <person name="Ferreira P."/>
            <person name="Barriuso J."/>
            <person name="Kellner H."/>
            <person name="Castanera R."/>
            <person name="Alfaro M."/>
            <person name="Ramirez L."/>
            <person name="Pisabarro A.G."/>
            <person name="Kuo A."/>
            <person name="Tritt A."/>
            <person name="Lipzen A."/>
            <person name="He G."/>
            <person name="Yan M."/>
            <person name="Ng V."/>
            <person name="Cullen D."/>
            <person name="Martin F."/>
            <person name="Rosso M.-N."/>
            <person name="Henrissat B."/>
            <person name="Hibbett D."/>
            <person name="Martinez A.T."/>
            <person name="Grigoriev I.V."/>
        </authorList>
    </citation>
    <scope>NUCLEOTIDE SEQUENCE</scope>
    <source>
        <strain evidence="2">ATCC 90797</strain>
    </source>
</reference>
<keyword evidence="1" id="KW-0812">Transmembrane</keyword>
<organism evidence="2 3">
    <name type="scientific">Pleurotus eryngii</name>
    <name type="common">Boletus of the steppes</name>
    <dbReference type="NCBI Taxonomy" id="5323"/>
    <lineage>
        <taxon>Eukaryota</taxon>
        <taxon>Fungi</taxon>
        <taxon>Dikarya</taxon>
        <taxon>Basidiomycota</taxon>
        <taxon>Agaricomycotina</taxon>
        <taxon>Agaricomycetes</taxon>
        <taxon>Agaricomycetidae</taxon>
        <taxon>Agaricales</taxon>
        <taxon>Pleurotineae</taxon>
        <taxon>Pleurotaceae</taxon>
        <taxon>Pleurotus</taxon>
    </lineage>
</organism>
<dbReference type="EMBL" id="MU154567">
    <property type="protein sequence ID" value="KAF9494928.1"/>
    <property type="molecule type" value="Genomic_DNA"/>
</dbReference>
<dbReference type="Proteomes" id="UP000807025">
    <property type="component" value="Unassembled WGS sequence"/>
</dbReference>
<gene>
    <name evidence="2" type="ORF">BDN71DRAFT_1392574</name>
</gene>
<dbReference type="InterPro" id="IPR040521">
    <property type="entry name" value="KDZ"/>
</dbReference>
<feature type="transmembrane region" description="Helical" evidence="1">
    <location>
        <begin position="131"/>
        <end position="151"/>
    </location>
</feature>
<keyword evidence="3" id="KW-1185">Reference proteome</keyword>
<evidence type="ECO:0000256" key="1">
    <source>
        <dbReference type="SAM" id="Phobius"/>
    </source>
</evidence>
<name>A0A9P5ZVA0_PLEER</name>
<comment type="caution">
    <text evidence="2">The sequence shown here is derived from an EMBL/GenBank/DDBJ whole genome shotgun (WGS) entry which is preliminary data.</text>
</comment>
<keyword evidence="1" id="KW-1133">Transmembrane helix</keyword>
<sequence>GQLLIACLACPQLGVNIPNGWESVDGEDKYLYALLVLMNTNFKLKNHMQSANEADLGLVTGLAYFVKPMGYSQHLKHLATQTDTSTCNGFKAITSAKTKILSGIRSTGVHACFYLVAYLLMILSYHNMDWVLLTTLLSFALITLYIIYNIACQFKIHFKDQMCQVPDKLQLPDGIEPQFTILKCHCPVHKQKCQTLHSLNLMLGVGRTDGEEIEQDWSSLNPIFNSTNPCMSQGNHDG</sequence>
<dbReference type="AlphaFoldDB" id="A0A9P5ZVA0"/>
<dbReference type="OrthoDB" id="2804062at2759"/>